<sequence length="426" mass="43646">MLIGLSEILNMHSCPKSLTDSSYLPLAHNSNQTCFGSGTSNPISISSASGSCSTSNSVLRSLTGAIRGSRIAEAIANQTAGGFCSSTRQSLLLGQAPVHHSGHSPLSTCVSPTLATVTASVASCKSPRGNHVALPTLSWRSHSQPPPGSSKLICGLRFSSTESSGQVLPLLPSDSVSPSDDEDPDPSHSPAGGGSVCSTMSPISMTASGLNNSGGAARRDLAVPKTRYSRSNTREGLSSSSSNSSLGGGWVGSASGSGAGRRRGHGLSGAIGDSRNQAATEGQFGLLRSASLRLDNLLTTRDEPVMRNSYASQIAEVNTCGFLRGSSTEASPRLTRVRAFSGRRTNVETTGLISSSRPAAVFTAISNTTLSTASGGRFISSTLTGELQSTTTATVVAPTTTTLGRLHETQPLASPRLGPSPEGREQ</sequence>
<name>A0A3S4ZSI8_9PLAT</name>
<keyword evidence="3" id="KW-1185">Reference proteome</keyword>
<feature type="compositionally biased region" description="Low complexity" evidence="1">
    <location>
        <begin position="229"/>
        <end position="245"/>
    </location>
</feature>
<feature type="compositionally biased region" description="Polar residues" evidence="1">
    <location>
        <begin position="196"/>
        <end position="214"/>
    </location>
</feature>
<accession>A0A3S4ZSI8</accession>
<comment type="caution">
    <text evidence="2">The sequence shown here is derived from an EMBL/GenBank/DDBJ whole genome shotgun (WGS) entry which is preliminary data.</text>
</comment>
<feature type="compositionally biased region" description="Gly residues" evidence="1">
    <location>
        <begin position="246"/>
        <end position="259"/>
    </location>
</feature>
<feature type="region of interest" description="Disordered" evidence="1">
    <location>
        <begin position="401"/>
        <end position="426"/>
    </location>
</feature>
<feature type="non-terminal residue" evidence="2">
    <location>
        <position position="426"/>
    </location>
</feature>
<evidence type="ECO:0000256" key="1">
    <source>
        <dbReference type="SAM" id="MobiDB-lite"/>
    </source>
</evidence>
<protein>
    <submittedName>
        <fullName evidence="2">Uncharacterized protein</fullName>
    </submittedName>
</protein>
<dbReference type="AlphaFoldDB" id="A0A3S4ZSI8"/>
<feature type="compositionally biased region" description="Low complexity" evidence="1">
    <location>
        <begin position="168"/>
        <end position="178"/>
    </location>
</feature>
<proteinExistence type="predicted"/>
<feature type="region of interest" description="Disordered" evidence="1">
    <location>
        <begin position="164"/>
        <end position="275"/>
    </location>
</feature>
<dbReference type="Proteomes" id="UP000784294">
    <property type="component" value="Unassembled WGS sequence"/>
</dbReference>
<evidence type="ECO:0000313" key="2">
    <source>
        <dbReference type="EMBL" id="VEL18698.1"/>
    </source>
</evidence>
<evidence type="ECO:0000313" key="3">
    <source>
        <dbReference type="Proteomes" id="UP000784294"/>
    </source>
</evidence>
<dbReference type="EMBL" id="CAAALY010038200">
    <property type="protein sequence ID" value="VEL18698.1"/>
    <property type="molecule type" value="Genomic_DNA"/>
</dbReference>
<reference evidence="2" key="1">
    <citation type="submission" date="2018-11" db="EMBL/GenBank/DDBJ databases">
        <authorList>
            <consortium name="Pathogen Informatics"/>
        </authorList>
    </citation>
    <scope>NUCLEOTIDE SEQUENCE</scope>
</reference>
<organism evidence="2 3">
    <name type="scientific">Protopolystoma xenopodis</name>
    <dbReference type="NCBI Taxonomy" id="117903"/>
    <lineage>
        <taxon>Eukaryota</taxon>
        <taxon>Metazoa</taxon>
        <taxon>Spiralia</taxon>
        <taxon>Lophotrochozoa</taxon>
        <taxon>Platyhelminthes</taxon>
        <taxon>Monogenea</taxon>
        <taxon>Polyopisthocotylea</taxon>
        <taxon>Polystomatidea</taxon>
        <taxon>Polystomatidae</taxon>
        <taxon>Protopolystoma</taxon>
    </lineage>
</organism>
<gene>
    <name evidence="2" type="ORF">PXEA_LOCUS12138</name>
</gene>